<gene>
    <name evidence="2" type="ORF">R1CP_33670</name>
</gene>
<evidence type="ECO:0000313" key="3">
    <source>
        <dbReference type="Proteomes" id="UP000186108"/>
    </source>
</evidence>
<accession>A0A1B1KFJ2</accession>
<feature type="transmembrane region" description="Helical" evidence="1">
    <location>
        <begin position="51"/>
        <end position="77"/>
    </location>
</feature>
<dbReference type="Proteomes" id="UP000186108">
    <property type="component" value="Chromosome"/>
</dbReference>
<keyword evidence="1" id="KW-0472">Membrane</keyword>
<name>A0A1B1KFJ2_RHOOP</name>
<evidence type="ECO:0000256" key="1">
    <source>
        <dbReference type="SAM" id="Phobius"/>
    </source>
</evidence>
<sequence>MSVRGIAKRSNPLCAGVMRISPASVLVSGIITERSIRFAQNGGGGRATRHGIPAIAACVCVVQGLSWIFTAPSCFFWKIS</sequence>
<protein>
    <submittedName>
        <fullName evidence="2">Putative membrane protein</fullName>
    </submittedName>
</protein>
<keyword evidence="1" id="KW-1133">Transmembrane helix</keyword>
<proteinExistence type="predicted"/>
<reference evidence="2 3" key="1">
    <citation type="submission" date="2014-07" db="EMBL/GenBank/DDBJ databases">
        <authorList>
            <person name="Zhang J.E."/>
            <person name="Yang H."/>
            <person name="Guo J."/>
            <person name="Deng Z."/>
            <person name="Luo H."/>
            <person name="Luo M."/>
            <person name="Zhao B."/>
        </authorList>
    </citation>
    <scope>NUCLEOTIDE SEQUENCE [LARGE SCALE GENOMIC DNA]</scope>
    <source>
        <strain evidence="2 3">1CP</strain>
    </source>
</reference>
<keyword evidence="1" id="KW-0812">Transmembrane</keyword>
<organism evidence="2 3">
    <name type="scientific">Rhodococcus opacus</name>
    <name type="common">Nocardia opaca</name>
    <dbReference type="NCBI Taxonomy" id="37919"/>
    <lineage>
        <taxon>Bacteria</taxon>
        <taxon>Bacillati</taxon>
        <taxon>Actinomycetota</taxon>
        <taxon>Actinomycetes</taxon>
        <taxon>Mycobacteriales</taxon>
        <taxon>Nocardiaceae</taxon>
        <taxon>Rhodococcus</taxon>
    </lineage>
</organism>
<dbReference type="AlphaFoldDB" id="A0A1B1KFJ2"/>
<dbReference type="EMBL" id="CP009111">
    <property type="protein sequence ID" value="ANS31349.1"/>
    <property type="molecule type" value="Genomic_DNA"/>
</dbReference>
<evidence type="ECO:0000313" key="2">
    <source>
        <dbReference type="EMBL" id="ANS31349.1"/>
    </source>
</evidence>